<evidence type="ECO:0000256" key="3">
    <source>
        <dbReference type="ARBA" id="ARBA00022448"/>
    </source>
</evidence>
<keyword evidence="12 17" id="KW-0186">Copper</keyword>
<evidence type="ECO:0000256" key="8">
    <source>
        <dbReference type="ARBA" id="ARBA00022967"/>
    </source>
</evidence>
<feature type="transmembrane region" description="Helical" evidence="18">
    <location>
        <begin position="20"/>
        <end position="42"/>
    </location>
</feature>
<keyword evidence="11 15" id="KW-0408">Iron</keyword>
<dbReference type="CDD" id="cd04213">
    <property type="entry name" value="CuRO_CcO_Caa3_II"/>
    <property type="match status" value="1"/>
</dbReference>
<dbReference type="PRINTS" id="PR01166">
    <property type="entry name" value="CYCOXIDASEII"/>
</dbReference>
<dbReference type="GO" id="GO:0005886">
    <property type="term" value="C:plasma membrane"/>
    <property type="evidence" value="ECO:0007669"/>
    <property type="project" value="UniProtKB-SubCell"/>
</dbReference>
<evidence type="ECO:0000256" key="1">
    <source>
        <dbReference type="ARBA" id="ARBA00004141"/>
    </source>
</evidence>
<dbReference type="GO" id="GO:0016491">
    <property type="term" value="F:oxidoreductase activity"/>
    <property type="evidence" value="ECO:0007669"/>
    <property type="project" value="UniProtKB-KW"/>
</dbReference>
<evidence type="ECO:0000256" key="13">
    <source>
        <dbReference type="ARBA" id="ARBA00023136"/>
    </source>
</evidence>
<dbReference type="Gene3D" id="2.60.40.420">
    <property type="entry name" value="Cupredoxins - blue copper proteins"/>
    <property type="match status" value="1"/>
</dbReference>
<dbReference type="PANTHER" id="PTHR22888">
    <property type="entry name" value="CYTOCHROME C OXIDASE, SUBUNIT II"/>
    <property type="match status" value="1"/>
</dbReference>
<dbReference type="AlphaFoldDB" id="A0A5C6CT04"/>
<keyword evidence="4 15" id="KW-0349">Heme</keyword>
<evidence type="ECO:0000256" key="5">
    <source>
        <dbReference type="ARBA" id="ARBA00022660"/>
    </source>
</evidence>
<proteinExistence type="inferred from homology"/>
<comment type="function">
    <text evidence="14 17">Subunits I and II form the functional core of the enzyme complex. Electrons originating in cytochrome c are transferred via heme a and Cu(A) to the binuclear center formed by heme a3 and Cu(B).</text>
</comment>
<feature type="transmembrane region" description="Helical" evidence="18">
    <location>
        <begin position="62"/>
        <end position="84"/>
    </location>
</feature>
<dbReference type="GO" id="GO:0042773">
    <property type="term" value="P:ATP synthesis coupled electron transport"/>
    <property type="evidence" value="ECO:0007669"/>
    <property type="project" value="TreeGrafter"/>
</dbReference>
<dbReference type="PROSITE" id="PS00078">
    <property type="entry name" value="COX2"/>
    <property type="match status" value="1"/>
</dbReference>
<name>A0A5C6CT04_9BACT</name>
<evidence type="ECO:0000259" key="21">
    <source>
        <dbReference type="PROSITE" id="PS51007"/>
    </source>
</evidence>
<evidence type="ECO:0000256" key="18">
    <source>
        <dbReference type="SAM" id="Phobius"/>
    </source>
</evidence>
<dbReference type="Proteomes" id="UP000318437">
    <property type="component" value="Unassembled WGS sequence"/>
</dbReference>
<comment type="catalytic activity">
    <reaction evidence="17">
        <text>4 Fe(II)-[cytochrome c] + O2 + 8 H(+)(in) = 4 Fe(III)-[cytochrome c] + 2 H2O + 4 H(+)(out)</text>
        <dbReference type="Rhea" id="RHEA:11436"/>
        <dbReference type="Rhea" id="RHEA-COMP:10350"/>
        <dbReference type="Rhea" id="RHEA-COMP:14399"/>
        <dbReference type="ChEBI" id="CHEBI:15377"/>
        <dbReference type="ChEBI" id="CHEBI:15378"/>
        <dbReference type="ChEBI" id="CHEBI:15379"/>
        <dbReference type="ChEBI" id="CHEBI:29033"/>
        <dbReference type="ChEBI" id="CHEBI:29034"/>
        <dbReference type="EC" id="7.1.1.9"/>
    </reaction>
</comment>
<protein>
    <recommendedName>
        <fullName evidence="17">Cytochrome c oxidase subunit 2</fullName>
        <ecNumber evidence="17">7.1.1.9</ecNumber>
    </recommendedName>
</protein>
<dbReference type="GO" id="GO:0020037">
    <property type="term" value="F:heme binding"/>
    <property type="evidence" value="ECO:0007669"/>
    <property type="project" value="InterPro"/>
</dbReference>
<evidence type="ECO:0000256" key="4">
    <source>
        <dbReference type="ARBA" id="ARBA00022617"/>
    </source>
</evidence>
<dbReference type="EC" id="7.1.1.9" evidence="17"/>
<evidence type="ECO:0000256" key="16">
    <source>
        <dbReference type="RuleBase" id="RU000456"/>
    </source>
</evidence>
<comment type="similarity">
    <text evidence="2 16">Belongs to the cytochrome c oxidase subunit 2 family.</text>
</comment>
<evidence type="ECO:0000259" key="19">
    <source>
        <dbReference type="PROSITE" id="PS50857"/>
    </source>
</evidence>
<dbReference type="InterPro" id="IPR002429">
    <property type="entry name" value="CcO_II-like_C"/>
</dbReference>
<dbReference type="PROSITE" id="PS50999">
    <property type="entry name" value="COX2_TM"/>
    <property type="match status" value="1"/>
</dbReference>
<dbReference type="PANTHER" id="PTHR22888:SF9">
    <property type="entry name" value="CYTOCHROME C OXIDASE SUBUNIT 2"/>
    <property type="match status" value="1"/>
</dbReference>
<evidence type="ECO:0000256" key="15">
    <source>
        <dbReference type="PROSITE-ProRule" id="PRU00433"/>
    </source>
</evidence>
<evidence type="ECO:0000256" key="11">
    <source>
        <dbReference type="ARBA" id="ARBA00023004"/>
    </source>
</evidence>
<dbReference type="PROSITE" id="PS51007">
    <property type="entry name" value="CYTC"/>
    <property type="match status" value="1"/>
</dbReference>
<keyword evidence="10 18" id="KW-1133">Transmembrane helix</keyword>
<dbReference type="Pfam" id="PF00116">
    <property type="entry name" value="COX2"/>
    <property type="match status" value="1"/>
</dbReference>
<evidence type="ECO:0000256" key="2">
    <source>
        <dbReference type="ARBA" id="ARBA00007866"/>
    </source>
</evidence>
<accession>A0A5C6CT04</accession>
<evidence type="ECO:0000256" key="12">
    <source>
        <dbReference type="ARBA" id="ARBA00023008"/>
    </source>
</evidence>
<dbReference type="SUPFAM" id="SSF81464">
    <property type="entry name" value="Cytochrome c oxidase subunit II-like, transmembrane region"/>
    <property type="match status" value="1"/>
</dbReference>
<evidence type="ECO:0000313" key="23">
    <source>
        <dbReference type="Proteomes" id="UP000318437"/>
    </source>
</evidence>
<dbReference type="InterPro" id="IPR036257">
    <property type="entry name" value="Cyt_c_oxidase_su2_TM_sf"/>
</dbReference>
<dbReference type="Gene3D" id="1.10.287.90">
    <property type="match status" value="1"/>
</dbReference>
<keyword evidence="3 16" id="KW-0813">Transport</keyword>
<feature type="domain" description="Cytochrome oxidase subunit II transmembrane region profile" evidence="20">
    <location>
        <begin position="1"/>
        <end position="90"/>
    </location>
</feature>
<dbReference type="SUPFAM" id="SSF49503">
    <property type="entry name" value="Cupredoxins"/>
    <property type="match status" value="1"/>
</dbReference>
<dbReference type="InterPro" id="IPR009056">
    <property type="entry name" value="Cyt_c-like_dom"/>
</dbReference>
<feature type="domain" description="Cytochrome c" evidence="21">
    <location>
        <begin position="222"/>
        <end position="313"/>
    </location>
</feature>
<dbReference type="NCBIfam" id="TIGR02866">
    <property type="entry name" value="CoxB"/>
    <property type="match status" value="1"/>
</dbReference>
<evidence type="ECO:0000256" key="14">
    <source>
        <dbReference type="ARBA" id="ARBA00024688"/>
    </source>
</evidence>
<evidence type="ECO:0000256" key="10">
    <source>
        <dbReference type="ARBA" id="ARBA00022989"/>
    </source>
</evidence>
<dbReference type="InterPro" id="IPR036909">
    <property type="entry name" value="Cyt_c-like_dom_sf"/>
</dbReference>
<keyword evidence="9 16" id="KW-0249">Electron transport</keyword>
<dbReference type="InterPro" id="IPR001505">
    <property type="entry name" value="Copper_CuA"/>
</dbReference>
<dbReference type="InterPro" id="IPR034236">
    <property type="entry name" value="CuRO_CcO_Caa3_II"/>
</dbReference>
<gene>
    <name evidence="22" type="primary">ctaC_1</name>
    <name evidence="22" type="ORF">Pla144_13600</name>
</gene>
<comment type="caution">
    <text evidence="22">The sequence shown here is derived from an EMBL/GenBank/DDBJ whole genome shotgun (WGS) entry which is preliminary data.</text>
</comment>
<dbReference type="Pfam" id="PF00034">
    <property type="entry name" value="Cytochrom_C"/>
    <property type="match status" value="1"/>
</dbReference>
<dbReference type="Pfam" id="PF02790">
    <property type="entry name" value="COX2_TM"/>
    <property type="match status" value="1"/>
</dbReference>
<keyword evidence="6 16" id="KW-0812">Transmembrane</keyword>
<feature type="domain" description="Cytochrome oxidase subunit II copper A binding" evidence="19">
    <location>
        <begin position="99"/>
        <end position="211"/>
    </location>
</feature>
<dbReference type="InterPro" id="IPR011759">
    <property type="entry name" value="Cyt_c_oxidase_su2_TM_dom"/>
</dbReference>
<keyword evidence="7 15" id="KW-0479">Metal-binding</keyword>
<dbReference type="RefSeq" id="WP_146449156.1">
    <property type="nucleotide sequence ID" value="NZ_SJPS01000002.1"/>
</dbReference>
<keyword evidence="8" id="KW-1278">Translocase</keyword>
<organism evidence="22 23">
    <name type="scientific">Bythopirellula polymerisocia</name>
    <dbReference type="NCBI Taxonomy" id="2528003"/>
    <lineage>
        <taxon>Bacteria</taxon>
        <taxon>Pseudomonadati</taxon>
        <taxon>Planctomycetota</taxon>
        <taxon>Planctomycetia</taxon>
        <taxon>Pirellulales</taxon>
        <taxon>Lacipirellulaceae</taxon>
        <taxon>Bythopirellula</taxon>
    </lineage>
</organism>
<evidence type="ECO:0000256" key="17">
    <source>
        <dbReference type="RuleBase" id="RU004024"/>
    </source>
</evidence>
<comment type="subcellular location">
    <subcellularLocation>
        <location evidence="16">Cell membrane</location>
        <topology evidence="16">Multi-pass membrane protein</topology>
    </subcellularLocation>
    <subcellularLocation>
        <location evidence="1">Membrane</location>
        <topology evidence="1">Multi-pass membrane protein</topology>
    </subcellularLocation>
</comment>
<evidence type="ECO:0000259" key="20">
    <source>
        <dbReference type="PROSITE" id="PS50999"/>
    </source>
</evidence>
<keyword evidence="13 18" id="KW-0472">Membrane</keyword>
<evidence type="ECO:0000256" key="9">
    <source>
        <dbReference type="ARBA" id="ARBA00022982"/>
    </source>
</evidence>
<sequence>MFPVFQPESPEAQAIYDLFILVLMISAAIFIIVAGLIAVALWRGRSRAILPKQDFGSEKREIYWMVGPILIVIWITAISAKLILTVNAFPKIQPPGDEMAEADLTVTGHQWWWEIEHHESGIVEANEIYIPTGKKLRVKLQSADVIHCFWVPQLARKMDVIPGRENYIWLEAGKPGVYQGRCAEYCGNQHAWMNFKVYALTTDEFAKWESGEKVAPGTPAEPAAVAGEKLFFAHTCSNCHTVAGTVAQATIGPDLTRVASRKQLAGGAIENSTENLVRWLKNPQAIKPGCKMPNFKFSDDEARQVAAYLESLN</sequence>
<dbReference type="PROSITE" id="PS50857">
    <property type="entry name" value="COX2_CUA"/>
    <property type="match status" value="1"/>
</dbReference>
<evidence type="ECO:0000313" key="22">
    <source>
        <dbReference type="EMBL" id="TWU28073.1"/>
    </source>
</evidence>
<keyword evidence="22" id="KW-0560">Oxidoreductase</keyword>
<keyword evidence="5 16" id="KW-0679">Respiratory chain</keyword>
<dbReference type="InterPro" id="IPR008972">
    <property type="entry name" value="Cupredoxin"/>
</dbReference>
<dbReference type="OrthoDB" id="9773456at2"/>
<dbReference type="InterPro" id="IPR045187">
    <property type="entry name" value="CcO_II"/>
</dbReference>
<dbReference type="GO" id="GO:0004129">
    <property type="term" value="F:cytochrome-c oxidase activity"/>
    <property type="evidence" value="ECO:0007669"/>
    <property type="project" value="UniProtKB-EC"/>
</dbReference>
<evidence type="ECO:0000256" key="6">
    <source>
        <dbReference type="ARBA" id="ARBA00022692"/>
    </source>
</evidence>
<dbReference type="EMBL" id="SJPS01000002">
    <property type="protein sequence ID" value="TWU28073.1"/>
    <property type="molecule type" value="Genomic_DNA"/>
</dbReference>
<dbReference type="GO" id="GO:0005507">
    <property type="term" value="F:copper ion binding"/>
    <property type="evidence" value="ECO:0007669"/>
    <property type="project" value="InterPro"/>
</dbReference>
<reference evidence="22 23" key="1">
    <citation type="submission" date="2019-02" db="EMBL/GenBank/DDBJ databases">
        <title>Deep-cultivation of Planctomycetes and their phenomic and genomic characterization uncovers novel biology.</title>
        <authorList>
            <person name="Wiegand S."/>
            <person name="Jogler M."/>
            <person name="Boedeker C."/>
            <person name="Pinto D."/>
            <person name="Vollmers J."/>
            <person name="Rivas-Marin E."/>
            <person name="Kohn T."/>
            <person name="Peeters S.H."/>
            <person name="Heuer A."/>
            <person name="Rast P."/>
            <person name="Oberbeckmann S."/>
            <person name="Bunk B."/>
            <person name="Jeske O."/>
            <person name="Meyerdierks A."/>
            <person name="Storesund J.E."/>
            <person name="Kallscheuer N."/>
            <person name="Luecker S."/>
            <person name="Lage O.M."/>
            <person name="Pohl T."/>
            <person name="Merkel B.J."/>
            <person name="Hornburger P."/>
            <person name="Mueller R.-W."/>
            <person name="Bruemmer F."/>
            <person name="Labrenz M."/>
            <person name="Spormann A.M."/>
            <person name="Op Den Camp H."/>
            <person name="Overmann J."/>
            <person name="Amann R."/>
            <person name="Jetten M.S.M."/>
            <person name="Mascher T."/>
            <person name="Medema M.H."/>
            <person name="Devos D.P."/>
            <person name="Kaster A.-K."/>
            <person name="Ovreas L."/>
            <person name="Rohde M."/>
            <person name="Galperin M.Y."/>
            <person name="Jogler C."/>
        </authorList>
    </citation>
    <scope>NUCLEOTIDE SEQUENCE [LARGE SCALE GENOMIC DNA]</scope>
    <source>
        <strain evidence="22 23">Pla144</strain>
    </source>
</reference>
<dbReference type="InterPro" id="IPR014222">
    <property type="entry name" value="Cyt_c_oxidase_su2"/>
</dbReference>
<dbReference type="SUPFAM" id="SSF46626">
    <property type="entry name" value="Cytochrome c"/>
    <property type="match status" value="1"/>
</dbReference>
<evidence type="ECO:0000256" key="7">
    <source>
        <dbReference type="ARBA" id="ARBA00022723"/>
    </source>
</evidence>
<comment type="cofactor">
    <cofactor evidence="17">
        <name>Cu cation</name>
        <dbReference type="ChEBI" id="CHEBI:23378"/>
    </cofactor>
    <text evidence="17">Binds a copper A center.</text>
</comment>
<keyword evidence="23" id="KW-1185">Reference proteome</keyword>